<evidence type="ECO:0000256" key="1">
    <source>
        <dbReference type="SAM" id="Phobius"/>
    </source>
</evidence>
<feature type="transmembrane region" description="Helical" evidence="1">
    <location>
        <begin position="81"/>
        <end position="99"/>
    </location>
</feature>
<dbReference type="Pfam" id="PF13346">
    <property type="entry name" value="ABC2_membrane_5"/>
    <property type="match status" value="1"/>
</dbReference>
<accession>A0AAW4MRX2</accession>
<protein>
    <submittedName>
        <fullName evidence="2">ABC-2 transporter permease</fullName>
    </submittedName>
</protein>
<feature type="transmembrane region" description="Helical" evidence="1">
    <location>
        <begin position="16"/>
        <end position="33"/>
    </location>
</feature>
<evidence type="ECO:0000313" key="2">
    <source>
        <dbReference type="EMBL" id="MBV3382367.1"/>
    </source>
</evidence>
<feature type="transmembrane region" description="Helical" evidence="1">
    <location>
        <begin position="168"/>
        <end position="189"/>
    </location>
</feature>
<dbReference type="EMBL" id="JAHOEF010000016">
    <property type="protein sequence ID" value="MBV3382367.1"/>
    <property type="molecule type" value="Genomic_DNA"/>
</dbReference>
<dbReference type="Proteomes" id="UP001196408">
    <property type="component" value="Unassembled WGS sequence"/>
</dbReference>
<keyword evidence="5" id="KW-1185">Reference proteome</keyword>
<sequence length="201" mass="22729">MKGLLKKDLILLKSQIKYIVTIVVICLIMAYANSGFAYISSYLTFMGTGLVFNSFSYDMYHKEMTYLFALPFSKKEYCLEKYIYALTVTFISWLIAFFISSATHINLETMIVQLAMLFSAFIYISITIPVMMKYGREKATIIVLMLMLILFLAAASGATSVGMLMSQISAFLLIGIYAFIVLVVLIISYRSTISILNDKEL</sequence>
<gene>
    <name evidence="2" type="ORF">KSV97_03785</name>
    <name evidence="3" type="ORF">KSW06_04130</name>
</gene>
<keyword evidence="1" id="KW-1133">Transmembrane helix</keyword>
<keyword evidence="1" id="KW-0472">Membrane</keyword>
<evidence type="ECO:0000313" key="5">
    <source>
        <dbReference type="Proteomes" id="UP001197492"/>
    </source>
</evidence>
<feature type="transmembrane region" description="Helical" evidence="1">
    <location>
        <begin position="139"/>
        <end position="162"/>
    </location>
</feature>
<reference evidence="2 5" key="1">
    <citation type="submission" date="2021-06" db="EMBL/GenBank/DDBJ databases">
        <title>Collection of gut derived symbiotic bacterial strains cultured from healthy donors.</title>
        <authorList>
            <person name="Lin H."/>
            <person name="Littmann E."/>
            <person name="Pamer E.G."/>
        </authorList>
    </citation>
    <scope>NUCLEOTIDE SEQUENCE</scope>
    <source>
        <strain evidence="3 5">MSK.21.70</strain>
        <strain evidence="2">MSK.21.82</strain>
    </source>
</reference>
<evidence type="ECO:0000313" key="3">
    <source>
        <dbReference type="EMBL" id="MBV3392457.1"/>
    </source>
</evidence>
<dbReference type="AlphaFoldDB" id="A0AAW4MRX2"/>
<feature type="transmembrane region" description="Helical" evidence="1">
    <location>
        <begin position="111"/>
        <end position="132"/>
    </location>
</feature>
<organism evidence="2 4">
    <name type="scientific">Catenibacterium mitsuokai</name>
    <dbReference type="NCBI Taxonomy" id="100886"/>
    <lineage>
        <taxon>Bacteria</taxon>
        <taxon>Bacillati</taxon>
        <taxon>Bacillota</taxon>
        <taxon>Erysipelotrichia</taxon>
        <taxon>Erysipelotrichales</taxon>
        <taxon>Coprobacillaceae</taxon>
        <taxon>Catenibacterium</taxon>
    </lineage>
</organism>
<dbReference type="Proteomes" id="UP001197492">
    <property type="component" value="Unassembled WGS sequence"/>
</dbReference>
<dbReference type="InterPro" id="IPR025699">
    <property type="entry name" value="ABC2_memb-like"/>
</dbReference>
<dbReference type="EMBL" id="JAHOEL010000018">
    <property type="protein sequence ID" value="MBV3392457.1"/>
    <property type="molecule type" value="Genomic_DNA"/>
</dbReference>
<name>A0AAW4MRX2_9FIRM</name>
<evidence type="ECO:0000313" key="4">
    <source>
        <dbReference type="Proteomes" id="UP001196408"/>
    </source>
</evidence>
<keyword evidence="1" id="KW-0812">Transmembrane</keyword>
<proteinExistence type="predicted"/>
<dbReference type="RefSeq" id="WP_217747327.1">
    <property type="nucleotide sequence ID" value="NZ_JAHOEB010000018.1"/>
</dbReference>
<comment type="caution">
    <text evidence="2">The sequence shown here is derived from an EMBL/GenBank/DDBJ whole genome shotgun (WGS) entry which is preliminary data.</text>
</comment>
<feature type="transmembrane region" description="Helical" evidence="1">
    <location>
        <begin position="39"/>
        <end position="60"/>
    </location>
</feature>